<keyword evidence="1" id="KW-0732">Signal</keyword>
<accession>A0A2T2NH79</accession>
<feature type="chain" id="PRO_5015463236" description="Secreted protein" evidence="1">
    <location>
        <begin position="19"/>
        <end position="115"/>
    </location>
</feature>
<dbReference type="EMBL" id="KZ678138">
    <property type="protein sequence ID" value="PSN64793.1"/>
    <property type="molecule type" value="Genomic_DNA"/>
</dbReference>
<protein>
    <recommendedName>
        <fullName evidence="4">Secreted protein</fullName>
    </recommendedName>
</protein>
<proteinExistence type="predicted"/>
<evidence type="ECO:0000256" key="1">
    <source>
        <dbReference type="SAM" id="SignalP"/>
    </source>
</evidence>
<organism evidence="2 3">
    <name type="scientific">Corynespora cassiicola Philippines</name>
    <dbReference type="NCBI Taxonomy" id="1448308"/>
    <lineage>
        <taxon>Eukaryota</taxon>
        <taxon>Fungi</taxon>
        <taxon>Dikarya</taxon>
        <taxon>Ascomycota</taxon>
        <taxon>Pezizomycotina</taxon>
        <taxon>Dothideomycetes</taxon>
        <taxon>Pleosporomycetidae</taxon>
        <taxon>Pleosporales</taxon>
        <taxon>Corynesporascaceae</taxon>
        <taxon>Corynespora</taxon>
    </lineage>
</organism>
<dbReference type="AlphaFoldDB" id="A0A2T2NH79"/>
<feature type="signal peptide" evidence="1">
    <location>
        <begin position="1"/>
        <end position="18"/>
    </location>
</feature>
<gene>
    <name evidence="2" type="ORF">BS50DRAFT_636915</name>
</gene>
<reference evidence="2 3" key="1">
    <citation type="journal article" date="2018" name="Front. Microbiol.">
        <title>Genome-Wide Analysis of Corynespora cassiicola Leaf Fall Disease Putative Effectors.</title>
        <authorList>
            <person name="Lopez D."/>
            <person name="Ribeiro S."/>
            <person name="Label P."/>
            <person name="Fumanal B."/>
            <person name="Venisse J.S."/>
            <person name="Kohler A."/>
            <person name="de Oliveira R.R."/>
            <person name="Labutti K."/>
            <person name="Lipzen A."/>
            <person name="Lail K."/>
            <person name="Bauer D."/>
            <person name="Ohm R.A."/>
            <person name="Barry K.W."/>
            <person name="Spatafora J."/>
            <person name="Grigoriev I.V."/>
            <person name="Martin F.M."/>
            <person name="Pujade-Renaud V."/>
        </authorList>
    </citation>
    <scope>NUCLEOTIDE SEQUENCE [LARGE SCALE GENOMIC DNA]</scope>
    <source>
        <strain evidence="2 3">Philippines</strain>
    </source>
</reference>
<sequence>MKLSLGISVFVSSVQVSAWGVNLYSGLDCQGTSFRHAGAGTATCVTNKGVPAGFNAQSINIGALQSSCQLFVFTDKNSQCAQSNNCQWTGFNKGVTGCQNHGQNKDGNWQKYTVQ</sequence>
<evidence type="ECO:0000313" key="3">
    <source>
        <dbReference type="Proteomes" id="UP000240883"/>
    </source>
</evidence>
<dbReference type="Proteomes" id="UP000240883">
    <property type="component" value="Unassembled WGS sequence"/>
</dbReference>
<name>A0A2T2NH79_CORCC</name>
<evidence type="ECO:0000313" key="2">
    <source>
        <dbReference type="EMBL" id="PSN64793.1"/>
    </source>
</evidence>
<keyword evidence="3" id="KW-1185">Reference proteome</keyword>
<evidence type="ECO:0008006" key="4">
    <source>
        <dbReference type="Google" id="ProtNLM"/>
    </source>
</evidence>